<evidence type="ECO:0000259" key="1">
    <source>
        <dbReference type="Pfam" id="PF12146"/>
    </source>
</evidence>
<keyword evidence="3" id="KW-1185">Reference proteome</keyword>
<accession>A0ABY2S9L6</accession>
<dbReference type="InterPro" id="IPR022742">
    <property type="entry name" value="Hydrolase_4"/>
</dbReference>
<organism evidence="2 3">
    <name type="scientific">Prauserella endophytica</name>
    <dbReference type="NCBI Taxonomy" id="1592324"/>
    <lineage>
        <taxon>Bacteria</taxon>
        <taxon>Bacillati</taxon>
        <taxon>Actinomycetota</taxon>
        <taxon>Actinomycetes</taxon>
        <taxon>Pseudonocardiales</taxon>
        <taxon>Pseudonocardiaceae</taxon>
        <taxon>Prauserella</taxon>
        <taxon>Prauserella coralliicola group</taxon>
    </lineage>
</organism>
<dbReference type="Gene3D" id="3.40.50.1820">
    <property type="entry name" value="alpha/beta hydrolase"/>
    <property type="match status" value="1"/>
</dbReference>
<dbReference type="GO" id="GO:0016787">
    <property type="term" value="F:hydrolase activity"/>
    <property type="evidence" value="ECO:0007669"/>
    <property type="project" value="UniProtKB-KW"/>
</dbReference>
<evidence type="ECO:0000313" key="2">
    <source>
        <dbReference type="EMBL" id="TKG72590.1"/>
    </source>
</evidence>
<proteinExistence type="predicted"/>
<dbReference type="Proteomes" id="UP000309992">
    <property type="component" value="Unassembled WGS sequence"/>
</dbReference>
<feature type="domain" description="Serine aminopeptidase S33" evidence="1">
    <location>
        <begin position="100"/>
        <end position="332"/>
    </location>
</feature>
<dbReference type="PANTHER" id="PTHR47751">
    <property type="entry name" value="SUPERFAMILY HYDROLASE, PUTATIVE (AFU_ORTHOLOGUE AFUA_2G16580)-RELATED"/>
    <property type="match status" value="1"/>
</dbReference>
<dbReference type="SUPFAM" id="SSF53474">
    <property type="entry name" value="alpha/beta-Hydrolases"/>
    <property type="match status" value="1"/>
</dbReference>
<keyword evidence="2" id="KW-0378">Hydrolase</keyword>
<dbReference type="Pfam" id="PF12146">
    <property type="entry name" value="Hydrolase_4"/>
    <property type="match status" value="1"/>
</dbReference>
<gene>
    <name evidence="2" type="ORF">FCN18_04915</name>
</gene>
<dbReference type="EMBL" id="SWMS01000002">
    <property type="protein sequence ID" value="TKG72590.1"/>
    <property type="molecule type" value="Genomic_DNA"/>
</dbReference>
<name>A0ABY2S9L6_9PSEU</name>
<protein>
    <submittedName>
        <fullName evidence="2">Alpha/beta hydrolase</fullName>
    </submittedName>
</protein>
<sequence length="352" mass="37811">MGFFLMTHQTTLGRRRALAISGAAATGMVLNVPMARAGVTGADVTRPEGVSRRRVEFRAPDGVRLVGHLRVPSGKPGPRPAIVLSNAMTSVKEQSVNAGYAQRLAVSGFVTLAFDQRGFGESGGSPRLHEDNGKRLDDLHVAVSYLTSLESLVDPERIGAMGVSIGGGLAMNLAAYDPRVRAFAAISAGLLNPARARELMPAYPDLLAEQTSLLRRYHHTGELDYIPVVRTPDVPPSQPVLFDDPIAAEYYGTARGAAPNWRNRASALSLRTILVDDTRTSSDAIGRSAGLLVVGDRDVSTLPEDHQAVYDRLTGPKRLEILPGVTHNDLYDRPPVDTAAALAADWFTTHLH</sequence>
<dbReference type="PANTHER" id="PTHR47751:SF2">
    <property type="entry name" value="DLTD N-TERMINAL DOMAIN PROTEIN (AFU_ORTHOLOGUE AFUA_8G00380)-RELATED"/>
    <property type="match status" value="1"/>
</dbReference>
<dbReference type="InterPro" id="IPR006311">
    <property type="entry name" value="TAT_signal"/>
</dbReference>
<dbReference type="InterPro" id="IPR051411">
    <property type="entry name" value="Polyketide_trans_af380"/>
</dbReference>
<dbReference type="PROSITE" id="PS51318">
    <property type="entry name" value="TAT"/>
    <property type="match status" value="1"/>
</dbReference>
<dbReference type="InterPro" id="IPR029058">
    <property type="entry name" value="AB_hydrolase_fold"/>
</dbReference>
<evidence type="ECO:0000313" key="3">
    <source>
        <dbReference type="Proteomes" id="UP000309992"/>
    </source>
</evidence>
<comment type="caution">
    <text evidence="2">The sequence shown here is derived from an EMBL/GenBank/DDBJ whole genome shotgun (WGS) entry which is preliminary data.</text>
</comment>
<reference evidence="2 3" key="1">
    <citation type="journal article" date="2015" name="Antonie Van Leeuwenhoek">
        <title>Prauserella endophytica sp. nov., an endophytic actinobacterium isolated from Tamarix taklamakanensis.</title>
        <authorList>
            <person name="Liu J.M."/>
            <person name="Habden X."/>
            <person name="Guo L."/>
            <person name="Tuo L."/>
            <person name="Jiang Z.K."/>
            <person name="Liu S.W."/>
            <person name="Liu X.F."/>
            <person name="Chen L."/>
            <person name="Li R.F."/>
            <person name="Zhang Y.Q."/>
            <person name="Sun C.H."/>
        </authorList>
    </citation>
    <scope>NUCLEOTIDE SEQUENCE [LARGE SCALE GENOMIC DNA]</scope>
    <source>
        <strain evidence="2 3">CGMCC 4.7182</strain>
    </source>
</reference>
<dbReference type="Gene3D" id="1.10.10.800">
    <property type="match status" value="1"/>
</dbReference>